<protein>
    <recommendedName>
        <fullName evidence="1">RNA helicase</fullName>
        <ecNumber evidence="1">3.6.4.13</ecNumber>
    </recommendedName>
</protein>
<dbReference type="Gene3D" id="3.40.50.300">
    <property type="entry name" value="P-loop containing nucleotide triphosphate hydrolases"/>
    <property type="match status" value="1"/>
</dbReference>
<dbReference type="AlphaFoldDB" id="A0A059A9K7"/>
<proteinExistence type="predicted"/>
<dbReference type="PANTHER" id="PTHR18934">
    <property type="entry name" value="ATP-DEPENDENT RNA HELICASE"/>
    <property type="match status" value="1"/>
</dbReference>
<dbReference type="SUPFAM" id="SSF52540">
    <property type="entry name" value="P-loop containing nucleoside triphosphate hydrolases"/>
    <property type="match status" value="1"/>
</dbReference>
<dbReference type="EMBL" id="KK198763">
    <property type="protein sequence ID" value="KCW50040.1"/>
    <property type="molecule type" value="Genomic_DNA"/>
</dbReference>
<dbReference type="Pfam" id="PF00270">
    <property type="entry name" value="DEAD"/>
    <property type="match status" value="1"/>
</dbReference>
<dbReference type="EC" id="3.6.4.13" evidence="1"/>
<dbReference type="SMART" id="SM00487">
    <property type="entry name" value="DEXDc"/>
    <property type="match status" value="1"/>
</dbReference>
<feature type="domain" description="Helicase ATP-binding" evidence="6">
    <location>
        <begin position="34"/>
        <end position="195"/>
    </location>
</feature>
<evidence type="ECO:0000256" key="3">
    <source>
        <dbReference type="ARBA" id="ARBA00022806"/>
    </source>
</evidence>
<accession>A0A059A9K7</accession>
<organism evidence="7">
    <name type="scientific">Eucalyptus grandis</name>
    <name type="common">Flooded gum</name>
    <dbReference type="NCBI Taxonomy" id="71139"/>
    <lineage>
        <taxon>Eukaryota</taxon>
        <taxon>Viridiplantae</taxon>
        <taxon>Streptophyta</taxon>
        <taxon>Embryophyta</taxon>
        <taxon>Tracheophyta</taxon>
        <taxon>Spermatophyta</taxon>
        <taxon>Magnoliopsida</taxon>
        <taxon>eudicotyledons</taxon>
        <taxon>Gunneridae</taxon>
        <taxon>Pentapetalae</taxon>
        <taxon>rosids</taxon>
        <taxon>malvids</taxon>
        <taxon>Myrtales</taxon>
        <taxon>Myrtaceae</taxon>
        <taxon>Myrtoideae</taxon>
        <taxon>Eucalypteae</taxon>
        <taxon>Eucalyptus</taxon>
    </lineage>
</organism>
<feature type="region of interest" description="Disordered" evidence="5">
    <location>
        <begin position="1"/>
        <end position="21"/>
    </location>
</feature>
<evidence type="ECO:0000313" key="7">
    <source>
        <dbReference type="EMBL" id="KCW50040.1"/>
    </source>
</evidence>
<reference evidence="7" key="1">
    <citation type="submission" date="2013-07" db="EMBL/GenBank/DDBJ databases">
        <title>The genome of Eucalyptus grandis.</title>
        <authorList>
            <person name="Schmutz J."/>
            <person name="Hayes R."/>
            <person name="Myburg A."/>
            <person name="Tuskan G."/>
            <person name="Grattapaglia D."/>
            <person name="Rokhsar D.S."/>
        </authorList>
    </citation>
    <scope>NUCLEOTIDE SEQUENCE</scope>
    <source>
        <tissue evidence="7">Leaf extractions</tissue>
    </source>
</reference>
<dbReference type="GO" id="GO:0003676">
    <property type="term" value="F:nucleic acid binding"/>
    <property type="evidence" value="ECO:0007669"/>
    <property type="project" value="InterPro"/>
</dbReference>
<evidence type="ECO:0000256" key="4">
    <source>
        <dbReference type="ARBA" id="ARBA00047984"/>
    </source>
</evidence>
<keyword evidence="3" id="KW-0067">ATP-binding</keyword>
<keyword evidence="2" id="KW-0378">Hydrolase</keyword>
<dbReference type="CDD" id="cd17917">
    <property type="entry name" value="DEXHc_RHA-like"/>
    <property type="match status" value="1"/>
</dbReference>
<evidence type="ECO:0000256" key="5">
    <source>
        <dbReference type="SAM" id="MobiDB-lite"/>
    </source>
</evidence>
<dbReference type="PANTHER" id="PTHR18934:SF221">
    <property type="entry name" value="ATP-DEPENDENT RNA HELICASE DHX34-RELATED"/>
    <property type="match status" value="1"/>
</dbReference>
<evidence type="ECO:0000256" key="1">
    <source>
        <dbReference type="ARBA" id="ARBA00012552"/>
    </source>
</evidence>
<name>A0A059A9K7_EUCGR</name>
<dbReference type="GO" id="GO:0003724">
    <property type="term" value="F:RNA helicase activity"/>
    <property type="evidence" value="ECO:0007669"/>
    <property type="project" value="UniProtKB-EC"/>
</dbReference>
<comment type="catalytic activity">
    <reaction evidence="4">
        <text>ATP + H2O = ADP + phosphate + H(+)</text>
        <dbReference type="Rhea" id="RHEA:13065"/>
        <dbReference type="ChEBI" id="CHEBI:15377"/>
        <dbReference type="ChEBI" id="CHEBI:15378"/>
        <dbReference type="ChEBI" id="CHEBI:30616"/>
        <dbReference type="ChEBI" id="CHEBI:43474"/>
        <dbReference type="ChEBI" id="CHEBI:456216"/>
        <dbReference type="EC" id="3.6.4.13"/>
    </reaction>
</comment>
<evidence type="ECO:0000256" key="2">
    <source>
        <dbReference type="ARBA" id="ARBA00022801"/>
    </source>
</evidence>
<dbReference type="OMA" id="EHRIMET"/>
<dbReference type="InterPro" id="IPR011545">
    <property type="entry name" value="DEAD/DEAH_box_helicase_dom"/>
</dbReference>
<dbReference type="GO" id="GO:0005524">
    <property type="term" value="F:ATP binding"/>
    <property type="evidence" value="ECO:0007669"/>
    <property type="project" value="InterPro"/>
</dbReference>
<feature type="compositionally biased region" description="Low complexity" evidence="5">
    <location>
        <begin position="8"/>
        <end position="21"/>
    </location>
</feature>
<dbReference type="GO" id="GO:0016787">
    <property type="term" value="F:hydrolase activity"/>
    <property type="evidence" value="ECO:0007669"/>
    <property type="project" value="UniProtKB-KW"/>
</dbReference>
<keyword evidence="3" id="KW-0547">Nucleotide-binding</keyword>
<keyword evidence="3" id="KW-0347">Helicase</keyword>
<dbReference type="STRING" id="71139.A0A059A9K7"/>
<evidence type="ECO:0000259" key="6">
    <source>
        <dbReference type="PROSITE" id="PS51192"/>
    </source>
</evidence>
<sequence>MASPPSPASSSSCSSSHSSQFPPLPIMALRETIVEKILENRVTLIVGETGCGKSSQVPQFLLERNIYPVICAQPSRFAVVAMARMVAKARNCELGEEVAYHVDHLKNISSSSKIAFKTVGVLLNEIREKGLNALDYKAIILDEVHERSVESDLLLIYVKQFLLENNNLRVVLMSATADIAKYRDYFGDIARDEKVEVVAIPNSNQQTIYQRRVLYLEQVKAQLLVQIGLNLQH</sequence>
<dbReference type="Gramene" id="KCW50040">
    <property type="protein sequence ID" value="KCW50040"/>
    <property type="gene ID" value="EUGRSUZ_K03482"/>
</dbReference>
<dbReference type="InterPro" id="IPR027417">
    <property type="entry name" value="P-loop_NTPase"/>
</dbReference>
<dbReference type="InParanoid" id="A0A059A9K7"/>
<dbReference type="PROSITE" id="PS51192">
    <property type="entry name" value="HELICASE_ATP_BIND_1"/>
    <property type="match status" value="1"/>
</dbReference>
<dbReference type="InterPro" id="IPR014001">
    <property type="entry name" value="Helicase_ATP-bd"/>
</dbReference>
<gene>
    <name evidence="7" type="ORF">EUGRSUZ_K03482</name>
</gene>